<protein>
    <submittedName>
        <fullName evidence="2">Uncharacterized protein</fullName>
    </submittedName>
</protein>
<evidence type="ECO:0000313" key="2">
    <source>
        <dbReference type="EMBL" id="KAJ3578437.1"/>
    </source>
</evidence>
<keyword evidence="3" id="KW-1185">Reference proteome</keyword>
<proteinExistence type="predicted"/>
<evidence type="ECO:0000256" key="1">
    <source>
        <dbReference type="SAM" id="MobiDB-lite"/>
    </source>
</evidence>
<organism evidence="2 3">
    <name type="scientific">Xylaria arbuscula</name>
    <dbReference type="NCBI Taxonomy" id="114810"/>
    <lineage>
        <taxon>Eukaryota</taxon>
        <taxon>Fungi</taxon>
        <taxon>Dikarya</taxon>
        <taxon>Ascomycota</taxon>
        <taxon>Pezizomycotina</taxon>
        <taxon>Sordariomycetes</taxon>
        <taxon>Xylariomycetidae</taxon>
        <taxon>Xylariales</taxon>
        <taxon>Xylariaceae</taxon>
        <taxon>Xylaria</taxon>
    </lineage>
</organism>
<dbReference type="AlphaFoldDB" id="A0A9W8TP08"/>
<feature type="compositionally biased region" description="Polar residues" evidence="1">
    <location>
        <begin position="63"/>
        <end position="77"/>
    </location>
</feature>
<sequence>MNNVAQRSVIVSPSARVIGESKPMLLRIRTSVGTDDDLSTPSLDSTLPGGAECGIPRGDSEEPTWSMQPQMHPTGSVPSDEILVKSLYKQLLKDRWELRFKPGHDYPEEYVLPRSLTGNTMWIQRADAFFREHGEISEEEVYVANRRNFLAWIERRFCPATSGICGATEDLCFIVGNYVFWVDRAANR</sequence>
<name>A0A9W8TP08_9PEZI</name>
<reference evidence="2" key="1">
    <citation type="submission" date="2022-07" db="EMBL/GenBank/DDBJ databases">
        <title>Genome Sequence of Xylaria arbuscula.</title>
        <authorList>
            <person name="Buettner E."/>
        </authorList>
    </citation>
    <scope>NUCLEOTIDE SEQUENCE</scope>
    <source>
        <strain evidence="2">VT107</strain>
    </source>
</reference>
<dbReference type="Proteomes" id="UP001148614">
    <property type="component" value="Unassembled WGS sequence"/>
</dbReference>
<dbReference type="EMBL" id="JANPWZ010000214">
    <property type="protein sequence ID" value="KAJ3578437.1"/>
    <property type="molecule type" value="Genomic_DNA"/>
</dbReference>
<feature type="region of interest" description="Disordered" evidence="1">
    <location>
        <begin position="33"/>
        <end position="77"/>
    </location>
</feature>
<gene>
    <name evidence="2" type="ORF">NPX13_g2127</name>
</gene>
<accession>A0A9W8TP08</accession>
<comment type="caution">
    <text evidence="2">The sequence shown here is derived from an EMBL/GenBank/DDBJ whole genome shotgun (WGS) entry which is preliminary data.</text>
</comment>
<evidence type="ECO:0000313" key="3">
    <source>
        <dbReference type="Proteomes" id="UP001148614"/>
    </source>
</evidence>
<dbReference type="OrthoDB" id="4729759at2759"/>
<feature type="compositionally biased region" description="Low complexity" evidence="1">
    <location>
        <begin position="39"/>
        <end position="48"/>
    </location>
</feature>